<dbReference type="Gene3D" id="3.30.2090.10">
    <property type="entry name" value="Multidrug efflux transporter AcrB TolC docking domain, DN and DC subdomains"/>
    <property type="match status" value="2"/>
</dbReference>
<dbReference type="OrthoDB" id="9757904at2"/>
<proteinExistence type="inferred from homology"/>
<dbReference type="AlphaFoldDB" id="A0A317MS54"/>
<evidence type="ECO:0000256" key="7">
    <source>
        <dbReference type="ARBA" id="ARBA00022989"/>
    </source>
</evidence>
<gene>
    <name evidence="10" type="ORF">C7443_10959</name>
</gene>
<dbReference type="NCBIfam" id="TIGR00915">
    <property type="entry name" value="2A0602"/>
    <property type="match status" value="1"/>
</dbReference>
<dbReference type="GO" id="GO:0042910">
    <property type="term" value="F:xenobiotic transmembrane transporter activity"/>
    <property type="evidence" value="ECO:0007669"/>
    <property type="project" value="TreeGrafter"/>
</dbReference>
<evidence type="ECO:0000256" key="6">
    <source>
        <dbReference type="ARBA" id="ARBA00022692"/>
    </source>
</evidence>
<evidence type="ECO:0000256" key="8">
    <source>
        <dbReference type="ARBA" id="ARBA00023136"/>
    </source>
</evidence>
<dbReference type="GO" id="GO:0015562">
    <property type="term" value="F:efflux transmembrane transporter activity"/>
    <property type="evidence" value="ECO:0007669"/>
    <property type="project" value="InterPro"/>
</dbReference>
<feature type="transmembrane region" description="Helical" evidence="9">
    <location>
        <begin position="1004"/>
        <end position="1030"/>
    </location>
</feature>
<dbReference type="InterPro" id="IPR001036">
    <property type="entry name" value="Acrflvin-R"/>
</dbReference>
<dbReference type="SUPFAM" id="SSF82693">
    <property type="entry name" value="Multidrug efflux transporter AcrB pore domain, PN1, PN2, PC1 and PC2 subdomains"/>
    <property type="match status" value="4"/>
</dbReference>
<evidence type="ECO:0000256" key="5">
    <source>
        <dbReference type="ARBA" id="ARBA00022519"/>
    </source>
</evidence>
<keyword evidence="8 9" id="KW-0472">Membrane</keyword>
<comment type="caution">
    <text evidence="10">The sequence shown here is derived from an EMBL/GenBank/DDBJ whole genome shotgun (WGS) entry which is preliminary data.</text>
</comment>
<evidence type="ECO:0000313" key="11">
    <source>
        <dbReference type="Proteomes" id="UP000246569"/>
    </source>
</evidence>
<feature type="transmembrane region" description="Helical" evidence="9">
    <location>
        <begin position="901"/>
        <end position="921"/>
    </location>
</feature>
<dbReference type="Proteomes" id="UP000246569">
    <property type="component" value="Unassembled WGS sequence"/>
</dbReference>
<evidence type="ECO:0000256" key="1">
    <source>
        <dbReference type="ARBA" id="ARBA00004429"/>
    </source>
</evidence>
<keyword evidence="7 9" id="KW-1133">Transmembrane helix</keyword>
<dbReference type="GO" id="GO:0009636">
    <property type="term" value="P:response to toxic substance"/>
    <property type="evidence" value="ECO:0007669"/>
    <property type="project" value="UniProtKB-ARBA"/>
</dbReference>
<keyword evidence="11" id="KW-1185">Reference proteome</keyword>
<keyword evidence="4" id="KW-1003">Cell membrane</keyword>
<feature type="transmembrane region" description="Helical" evidence="9">
    <location>
        <begin position="545"/>
        <end position="562"/>
    </location>
</feature>
<dbReference type="RefSeq" id="WP_110019418.1">
    <property type="nucleotide sequence ID" value="NZ_QGTJ01000009.1"/>
</dbReference>
<dbReference type="NCBIfam" id="NF000282">
    <property type="entry name" value="RND_permease_1"/>
    <property type="match status" value="1"/>
</dbReference>
<feature type="transmembrane region" description="Helical" evidence="9">
    <location>
        <begin position="876"/>
        <end position="894"/>
    </location>
</feature>
<feature type="transmembrane region" description="Helical" evidence="9">
    <location>
        <begin position="393"/>
        <end position="413"/>
    </location>
</feature>
<feature type="transmembrane region" description="Helical" evidence="9">
    <location>
        <begin position="438"/>
        <end position="459"/>
    </location>
</feature>
<dbReference type="SUPFAM" id="SSF82866">
    <property type="entry name" value="Multidrug efflux transporter AcrB transmembrane domain"/>
    <property type="match status" value="2"/>
</dbReference>
<dbReference type="Gene3D" id="1.20.1640.10">
    <property type="entry name" value="Multidrug efflux transporter AcrB transmembrane domain"/>
    <property type="match status" value="2"/>
</dbReference>
<dbReference type="InterPro" id="IPR027463">
    <property type="entry name" value="AcrB_DN_DC_subdom"/>
</dbReference>
<dbReference type="SUPFAM" id="SSF82714">
    <property type="entry name" value="Multidrug efflux transporter AcrB TolC docking domain, DN and DC subdomains"/>
    <property type="match status" value="2"/>
</dbReference>
<evidence type="ECO:0000256" key="3">
    <source>
        <dbReference type="ARBA" id="ARBA00022448"/>
    </source>
</evidence>
<keyword evidence="5 9" id="KW-0997">Cell inner membrane</keyword>
<evidence type="ECO:0000256" key="2">
    <source>
        <dbReference type="ARBA" id="ARBA00010942"/>
    </source>
</evidence>
<name>A0A317MS54_9GAMM</name>
<dbReference type="FunFam" id="3.30.70.1430:FF:000001">
    <property type="entry name" value="Efflux pump membrane transporter"/>
    <property type="match status" value="1"/>
</dbReference>
<feature type="transmembrane region" description="Helical" evidence="9">
    <location>
        <begin position="927"/>
        <end position="952"/>
    </location>
</feature>
<dbReference type="InterPro" id="IPR004764">
    <property type="entry name" value="MdtF-like"/>
</dbReference>
<keyword evidence="3 9" id="KW-0813">Transport</keyword>
<dbReference type="PANTHER" id="PTHR32063:SF13">
    <property type="entry name" value="MULTIDRUG EFFLUX PUMP SUBUNIT ACRB-RELATED"/>
    <property type="match status" value="1"/>
</dbReference>
<accession>A0A317MS54</accession>
<feature type="transmembrane region" description="Helical" evidence="9">
    <location>
        <begin position="973"/>
        <end position="992"/>
    </location>
</feature>
<reference evidence="10 11" key="1">
    <citation type="submission" date="2018-05" db="EMBL/GenBank/DDBJ databases">
        <title>Genomic Encyclopedia of Type Strains, Phase IV (KMG-IV): sequencing the most valuable type-strain genomes for metagenomic binning, comparative biology and taxonomic classification.</title>
        <authorList>
            <person name="Goeker M."/>
        </authorList>
    </citation>
    <scope>NUCLEOTIDE SEQUENCE [LARGE SCALE GENOMIC DNA]</scope>
    <source>
        <strain evidence="10 11">DSM 23606</strain>
    </source>
</reference>
<feature type="transmembrane region" description="Helical" evidence="9">
    <location>
        <begin position="366"/>
        <end position="387"/>
    </location>
</feature>
<dbReference type="FunFam" id="1.20.1640.10:FF:000002">
    <property type="entry name" value="Efflux pump membrane transporter"/>
    <property type="match status" value="1"/>
</dbReference>
<dbReference type="PRINTS" id="PR00702">
    <property type="entry name" value="ACRIFLAVINRP"/>
</dbReference>
<dbReference type="FunFam" id="3.30.2090.10:FF:000002">
    <property type="entry name" value="Efflux pump membrane transporter"/>
    <property type="match status" value="1"/>
</dbReference>
<dbReference type="FunFam" id="3.30.2090.10:FF:000001">
    <property type="entry name" value="Efflux pump membrane transporter"/>
    <property type="match status" value="1"/>
</dbReference>
<evidence type="ECO:0000256" key="4">
    <source>
        <dbReference type="ARBA" id="ARBA00022475"/>
    </source>
</evidence>
<comment type="similarity">
    <text evidence="2 9">Belongs to the resistance-nodulation-cell division (RND) (TC 2.A.6) family.</text>
</comment>
<dbReference type="EMBL" id="QGTJ01000009">
    <property type="protein sequence ID" value="PWV59806.1"/>
    <property type="molecule type" value="Genomic_DNA"/>
</dbReference>
<evidence type="ECO:0000256" key="9">
    <source>
        <dbReference type="RuleBase" id="RU364070"/>
    </source>
</evidence>
<dbReference type="PANTHER" id="PTHR32063">
    <property type="match status" value="1"/>
</dbReference>
<dbReference type="Gene3D" id="3.30.70.1320">
    <property type="entry name" value="Multidrug efflux transporter AcrB pore domain like"/>
    <property type="match status" value="1"/>
</dbReference>
<keyword evidence="6 9" id="KW-0812">Transmembrane</keyword>
<dbReference type="Gene3D" id="3.30.70.1440">
    <property type="entry name" value="Multidrug efflux transporter AcrB pore domain"/>
    <property type="match status" value="1"/>
</dbReference>
<dbReference type="GO" id="GO:0005886">
    <property type="term" value="C:plasma membrane"/>
    <property type="evidence" value="ECO:0007669"/>
    <property type="project" value="UniProtKB-SubCell"/>
</dbReference>
<organism evidence="10 11">
    <name type="scientific">Plasticicumulans acidivorans</name>
    <dbReference type="NCBI Taxonomy" id="886464"/>
    <lineage>
        <taxon>Bacteria</taxon>
        <taxon>Pseudomonadati</taxon>
        <taxon>Pseudomonadota</taxon>
        <taxon>Gammaproteobacteria</taxon>
        <taxon>Candidatus Competibacteraceae</taxon>
        <taxon>Plasticicumulans</taxon>
    </lineage>
</organism>
<feature type="transmembrane region" description="Helical" evidence="9">
    <location>
        <begin position="465"/>
        <end position="488"/>
    </location>
</feature>
<dbReference type="Pfam" id="PF00873">
    <property type="entry name" value="ACR_tran"/>
    <property type="match status" value="1"/>
</dbReference>
<feature type="transmembrane region" description="Helical" evidence="9">
    <location>
        <begin position="340"/>
        <end position="359"/>
    </location>
</feature>
<comment type="caution">
    <text evidence="9">Lacks conserved residue(s) required for the propagation of feature annotation.</text>
</comment>
<protein>
    <recommendedName>
        <fullName evidence="9">Efflux pump membrane transporter</fullName>
    </recommendedName>
</protein>
<dbReference type="FunFam" id="1.20.1640.10:FF:000001">
    <property type="entry name" value="Efflux pump membrane transporter"/>
    <property type="match status" value="1"/>
</dbReference>
<dbReference type="Gene3D" id="3.30.70.1430">
    <property type="entry name" value="Multidrug efflux transporter AcrB pore domain"/>
    <property type="match status" value="2"/>
</dbReference>
<evidence type="ECO:0000313" key="10">
    <source>
        <dbReference type="EMBL" id="PWV59806.1"/>
    </source>
</evidence>
<comment type="subcellular location">
    <subcellularLocation>
        <location evidence="1 9">Cell inner membrane</location>
        <topology evidence="1 9">Multi-pass membrane protein</topology>
    </subcellularLocation>
</comment>
<dbReference type="FunFam" id="3.30.70.1430:FF:000002">
    <property type="entry name" value="Efflux pump membrane transporter"/>
    <property type="match status" value="1"/>
</dbReference>
<sequence>MARFFIDRPIFAWVISIVIMLAGLLAIRTLPIAQYPDIAPPTVSISASYPGASAKTIEDSVTQVIEQKMKGIDHLEYISSNSAASGSARIELTFSSGADPDIAQVQVQNKLQLAMSQLPQTVQSQGVTVTKSGSSYLMVFAFTSDRDDVTNADLADFVASRVQDPISRVDGVGEANLFGAQYAMRIWLDPDKLVKYALTPADVKTAIEAQNTQIAVGQLGDLPAVNGQALNATINARGRLQTPEQFSAIVLRTGSDGSTVRLSDVARVEIGAESYSVLARYNGRPSAGLGIRLASGANALQVAEAAEAKLKELSRFFPAGMHAVVANDTSPFVRLSIEEVVKTLVEAMVLVFAVMYLFLQSWRATLIPAVAVPVVLLGTFAVLEAFGFSINTLTLFAMVLAIGLLVDDAIVVVENVERLMAEEGLSPLEATRKSMDQISGALVGIALVLSAVFVPMAFIESASGIIYRQFSVTIVAAMALSVLVALTLSPALCANLLRPLDPGGHHAHRGLLGRFFGLFNRGFERSVSGYTAASRGMIRRPLRSLLVYALIIGGLGTLFARLPTSFLPDEDQGSLLVQITLPVGATQSRALNVIGQVEKYFLENEKDTVRGLFGVSGSGFGGNGQSVGIAFIKLRDWSERNRDELRAPAIVARAMKAFASIRDARVFVMNPPQIRGLGNSTGFDVQMQDSAGIGHDALIAARNRFLELAQQDPVLTRVRPQGMDDTPQLQVDIDTAKAGALGLAMSDINSALGTALGGSYVNDFIDRGRVKKVYVQGDAPFRMLPEDINRWYVRNSAGQMVSFADFSRAYWSFGSPRLERYNGSSSIELVGEAAPGYSSGEAMNAVERIMAQMPQGISYEWTGLSRQERISGDQAPLLYAISILVVFLALAALYESWSIPFSVMLVVPLGVFGALLATTLRGLENDVYFQVGLLTTIGLSAKNAILIAEFAHTLQQRGMDLVEATLHAAHQRLRPIVMTSLAFILGVLPLALSTGAGSGSRRAIGTGVMGGMISATVLAIFFVPLFFVLVRRYLGGRQPAPAATPSPIPASGDAS</sequence>